<proteinExistence type="predicted"/>
<sequence length="120" mass="14007">MVLDNDNVAYIDEEEAEAFNLLARNFRKFFHKGNRFGRGHFASECRKPKENNAFVGGAWSDSEDRDAQLNDETCLMDIESQEVVSKPSSSNYDLNIIDLQKENEKLLRFRKYIAKTFEKF</sequence>
<accession>A0A699KPN2</accession>
<gene>
    <name evidence="1" type="ORF">Tci_675693</name>
</gene>
<dbReference type="EMBL" id="BKCJ010538504">
    <property type="protein sequence ID" value="GFB03722.1"/>
    <property type="molecule type" value="Genomic_DNA"/>
</dbReference>
<evidence type="ECO:0008006" key="2">
    <source>
        <dbReference type="Google" id="ProtNLM"/>
    </source>
</evidence>
<name>A0A699KPN2_TANCI</name>
<organism evidence="1">
    <name type="scientific">Tanacetum cinerariifolium</name>
    <name type="common">Dalmatian daisy</name>
    <name type="synonym">Chrysanthemum cinerariifolium</name>
    <dbReference type="NCBI Taxonomy" id="118510"/>
    <lineage>
        <taxon>Eukaryota</taxon>
        <taxon>Viridiplantae</taxon>
        <taxon>Streptophyta</taxon>
        <taxon>Embryophyta</taxon>
        <taxon>Tracheophyta</taxon>
        <taxon>Spermatophyta</taxon>
        <taxon>Magnoliopsida</taxon>
        <taxon>eudicotyledons</taxon>
        <taxon>Gunneridae</taxon>
        <taxon>Pentapetalae</taxon>
        <taxon>asterids</taxon>
        <taxon>campanulids</taxon>
        <taxon>Asterales</taxon>
        <taxon>Asteraceae</taxon>
        <taxon>Asteroideae</taxon>
        <taxon>Anthemideae</taxon>
        <taxon>Anthemidinae</taxon>
        <taxon>Tanacetum</taxon>
    </lineage>
</organism>
<evidence type="ECO:0000313" key="1">
    <source>
        <dbReference type="EMBL" id="GFB03722.1"/>
    </source>
</evidence>
<protein>
    <recommendedName>
        <fullName evidence="2">Zf-CCHC domain-containing protein/DUF4219 domain-containing protein/UBN2 domain-containing protein</fullName>
    </recommendedName>
</protein>
<reference evidence="1" key="1">
    <citation type="journal article" date="2019" name="Sci. Rep.">
        <title>Draft genome of Tanacetum cinerariifolium, the natural source of mosquito coil.</title>
        <authorList>
            <person name="Yamashiro T."/>
            <person name="Shiraishi A."/>
            <person name="Satake H."/>
            <person name="Nakayama K."/>
        </authorList>
    </citation>
    <scope>NUCLEOTIDE SEQUENCE</scope>
</reference>
<dbReference type="AlphaFoldDB" id="A0A699KPN2"/>
<comment type="caution">
    <text evidence="1">The sequence shown here is derived from an EMBL/GenBank/DDBJ whole genome shotgun (WGS) entry which is preliminary data.</text>
</comment>